<dbReference type="EMBL" id="VDEP01000207">
    <property type="protein sequence ID" value="KAA1123568.1"/>
    <property type="molecule type" value="Genomic_DNA"/>
</dbReference>
<sequence>MAIPPFYIHAPRCLRAPQLGGRFKGFHRSFRHRIEYATSLPTVCQPTLLLKSSCWRHMIAWVKEFWKWFTLDPSNGHSTVLHPCAQTSPSDSQIVLQAPSAIESNTQLAYQQFASLPFKANDFSRKNCI</sequence>
<accession>A0A5B0REB8</accession>
<dbReference type="AlphaFoldDB" id="A0A5B0REB8"/>
<gene>
    <name evidence="1" type="ORF">PGTUg99_015345</name>
</gene>
<name>A0A5B0REB8_PUCGR</name>
<organism evidence="1 2">
    <name type="scientific">Puccinia graminis f. sp. tritici</name>
    <dbReference type="NCBI Taxonomy" id="56615"/>
    <lineage>
        <taxon>Eukaryota</taxon>
        <taxon>Fungi</taxon>
        <taxon>Dikarya</taxon>
        <taxon>Basidiomycota</taxon>
        <taxon>Pucciniomycotina</taxon>
        <taxon>Pucciniomycetes</taxon>
        <taxon>Pucciniales</taxon>
        <taxon>Pucciniaceae</taxon>
        <taxon>Puccinia</taxon>
    </lineage>
</organism>
<reference evidence="1 2" key="1">
    <citation type="submission" date="2019-05" db="EMBL/GenBank/DDBJ databases">
        <title>Emergence of the Ug99 lineage of the wheat stem rust pathogen through somatic hybridization.</title>
        <authorList>
            <person name="Li F."/>
            <person name="Upadhyaya N.M."/>
            <person name="Sperschneider J."/>
            <person name="Matny O."/>
            <person name="Nguyen-Phuc H."/>
            <person name="Mago R."/>
            <person name="Raley C."/>
            <person name="Miller M.E."/>
            <person name="Silverstein K.A.T."/>
            <person name="Henningsen E."/>
            <person name="Hirsch C.D."/>
            <person name="Visser B."/>
            <person name="Pretorius Z.A."/>
            <person name="Steffenson B.J."/>
            <person name="Schwessinger B."/>
            <person name="Dodds P.N."/>
            <person name="Figueroa M."/>
        </authorList>
    </citation>
    <scope>NUCLEOTIDE SEQUENCE [LARGE SCALE GENOMIC DNA]</scope>
    <source>
        <strain evidence="1 2">Ug99</strain>
    </source>
</reference>
<proteinExistence type="predicted"/>
<evidence type="ECO:0000313" key="1">
    <source>
        <dbReference type="EMBL" id="KAA1123568.1"/>
    </source>
</evidence>
<protein>
    <submittedName>
        <fullName evidence="1">Uncharacterized protein</fullName>
    </submittedName>
</protein>
<evidence type="ECO:0000313" key="2">
    <source>
        <dbReference type="Proteomes" id="UP000325313"/>
    </source>
</evidence>
<comment type="caution">
    <text evidence="1">The sequence shown here is derived from an EMBL/GenBank/DDBJ whole genome shotgun (WGS) entry which is preliminary data.</text>
</comment>
<dbReference type="Proteomes" id="UP000325313">
    <property type="component" value="Unassembled WGS sequence"/>
</dbReference>